<organism evidence="2 3">
    <name type="scientific">Lasiosphaeria ovina</name>
    <dbReference type="NCBI Taxonomy" id="92902"/>
    <lineage>
        <taxon>Eukaryota</taxon>
        <taxon>Fungi</taxon>
        <taxon>Dikarya</taxon>
        <taxon>Ascomycota</taxon>
        <taxon>Pezizomycotina</taxon>
        <taxon>Sordariomycetes</taxon>
        <taxon>Sordariomycetidae</taxon>
        <taxon>Sordariales</taxon>
        <taxon>Lasiosphaeriaceae</taxon>
        <taxon>Lasiosphaeria</taxon>
    </lineage>
</organism>
<gene>
    <name evidence="2" type="ORF">B0T24DRAFT_638350</name>
</gene>
<proteinExistence type="predicted"/>
<dbReference type="AlphaFoldDB" id="A0AAE0N0E5"/>
<name>A0AAE0N0E5_9PEZI</name>
<reference evidence="2" key="1">
    <citation type="journal article" date="2023" name="Mol. Phylogenet. Evol.">
        <title>Genome-scale phylogeny and comparative genomics of the fungal order Sordariales.</title>
        <authorList>
            <person name="Hensen N."/>
            <person name="Bonometti L."/>
            <person name="Westerberg I."/>
            <person name="Brannstrom I.O."/>
            <person name="Guillou S."/>
            <person name="Cros-Aarteil S."/>
            <person name="Calhoun S."/>
            <person name="Haridas S."/>
            <person name="Kuo A."/>
            <person name="Mondo S."/>
            <person name="Pangilinan J."/>
            <person name="Riley R."/>
            <person name="LaButti K."/>
            <person name="Andreopoulos B."/>
            <person name="Lipzen A."/>
            <person name="Chen C."/>
            <person name="Yan M."/>
            <person name="Daum C."/>
            <person name="Ng V."/>
            <person name="Clum A."/>
            <person name="Steindorff A."/>
            <person name="Ohm R.A."/>
            <person name="Martin F."/>
            <person name="Silar P."/>
            <person name="Natvig D.O."/>
            <person name="Lalanne C."/>
            <person name="Gautier V."/>
            <person name="Ament-Velasquez S.L."/>
            <person name="Kruys A."/>
            <person name="Hutchinson M.I."/>
            <person name="Powell A.J."/>
            <person name="Barry K."/>
            <person name="Miller A.N."/>
            <person name="Grigoriev I.V."/>
            <person name="Debuchy R."/>
            <person name="Gladieux P."/>
            <person name="Hiltunen Thoren M."/>
            <person name="Johannesson H."/>
        </authorList>
    </citation>
    <scope>NUCLEOTIDE SEQUENCE</scope>
    <source>
        <strain evidence="2">CBS 958.72</strain>
    </source>
</reference>
<keyword evidence="3" id="KW-1185">Reference proteome</keyword>
<accession>A0AAE0N0E5</accession>
<sequence length="276" mass="28997">MNTTIATPSDDDAMLKPERQAGKGASMAVSYLIHDGPARDIAVDIVHSTTAGGAKDAFDNTVKTSAVDMTSWVRPPNVQLGYRMLQRDGQIVMWCNNNVHVKIHEWTKKSATSQPPTGSKTGAAAAAAAPSGGGSGTSKQVPGSSGQGATSKGILDLAAAIDQFLNQGMKDTYVGLPKIELEAAPPAGGFEWTVQKTPFPTIKVKTNARLHKLMTMVPSLGEQGLELVRQSGALANVEGAVIKPMHPGKGQIKIYGADKETLAVVTMIVEFHNVVA</sequence>
<protein>
    <submittedName>
        <fullName evidence="2">Uncharacterized protein</fullName>
    </submittedName>
</protein>
<dbReference type="EMBL" id="JAULSN010000008">
    <property type="protein sequence ID" value="KAK3366266.1"/>
    <property type="molecule type" value="Genomic_DNA"/>
</dbReference>
<dbReference type="Proteomes" id="UP001287356">
    <property type="component" value="Unassembled WGS sequence"/>
</dbReference>
<reference evidence="2" key="2">
    <citation type="submission" date="2023-06" db="EMBL/GenBank/DDBJ databases">
        <authorList>
            <consortium name="Lawrence Berkeley National Laboratory"/>
            <person name="Haridas S."/>
            <person name="Hensen N."/>
            <person name="Bonometti L."/>
            <person name="Westerberg I."/>
            <person name="Brannstrom I.O."/>
            <person name="Guillou S."/>
            <person name="Cros-Aarteil S."/>
            <person name="Calhoun S."/>
            <person name="Kuo A."/>
            <person name="Mondo S."/>
            <person name="Pangilinan J."/>
            <person name="Riley R."/>
            <person name="Labutti K."/>
            <person name="Andreopoulos B."/>
            <person name="Lipzen A."/>
            <person name="Chen C."/>
            <person name="Yanf M."/>
            <person name="Daum C."/>
            <person name="Ng V."/>
            <person name="Clum A."/>
            <person name="Steindorff A."/>
            <person name="Ohm R."/>
            <person name="Martin F."/>
            <person name="Silar P."/>
            <person name="Natvig D."/>
            <person name="Lalanne C."/>
            <person name="Gautier V."/>
            <person name="Ament-Velasquez S.L."/>
            <person name="Kruys A."/>
            <person name="Hutchinson M.I."/>
            <person name="Powell A.J."/>
            <person name="Barry K."/>
            <person name="Miller A.N."/>
            <person name="Grigoriev I.V."/>
            <person name="Debuchy R."/>
            <person name="Gladieux P."/>
            <person name="Thoren M.H."/>
            <person name="Johannesson H."/>
        </authorList>
    </citation>
    <scope>NUCLEOTIDE SEQUENCE</scope>
    <source>
        <strain evidence="2">CBS 958.72</strain>
    </source>
</reference>
<feature type="region of interest" description="Disordered" evidence="1">
    <location>
        <begin position="108"/>
        <end position="149"/>
    </location>
</feature>
<evidence type="ECO:0000256" key="1">
    <source>
        <dbReference type="SAM" id="MobiDB-lite"/>
    </source>
</evidence>
<evidence type="ECO:0000313" key="2">
    <source>
        <dbReference type="EMBL" id="KAK3366266.1"/>
    </source>
</evidence>
<feature type="compositionally biased region" description="Low complexity" evidence="1">
    <location>
        <begin position="115"/>
        <end position="130"/>
    </location>
</feature>
<evidence type="ECO:0000313" key="3">
    <source>
        <dbReference type="Proteomes" id="UP001287356"/>
    </source>
</evidence>
<feature type="compositionally biased region" description="Polar residues" evidence="1">
    <location>
        <begin position="140"/>
        <end position="149"/>
    </location>
</feature>
<comment type="caution">
    <text evidence="2">The sequence shown here is derived from an EMBL/GenBank/DDBJ whole genome shotgun (WGS) entry which is preliminary data.</text>
</comment>